<sequence length="41" mass="4354">MVTDFLENGSSGADSRCSSDSDSGFSDLAHLAERISVSRFV</sequence>
<organism evidence="2 3">
    <name type="scientific">Nelumbo nucifera</name>
    <name type="common">Sacred lotus</name>
    <dbReference type="NCBI Taxonomy" id="4432"/>
    <lineage>
        <taxon>Eukaryota</taxon>
        <taxon>Viridiplantae</taxon>
        <taxon>Streptophyta</taxon>
        <taxon>Embryophyta</taxon>
        <taxon>Tracheophyta</taxon>
        <taxon>Spermatophyta</taxon>
        <taxon>Magnoliopsida</taxon>
        <taxon>Proteales</taxon>
        <taxon>Nelumbonaceae</taxon>
        <taxon>Nelumbo</taxon>
    </lineage>
</organism>
<keyword evidence="3" id="KW-1185">Reference proteome</keyword>
<comment type="caution">
    <text evidence="2">The sequence shown here is derived from an EMBL/GenBank/DDBJ whole genome shotgun (WGS) entry which is preliminary data.</text>
</comment>
<evidence type="ECO:0000313" key="2">
    <source>
        <dbReference type="EMBL" id="DAD28198.1"/>
    </source>
</evidence>
<protein>
    <submittedName>
        <fullName evidence="2">Uncharacterized protein</fullName>
    </submittedName>
</protein>
<accession>A0A822YF90</accession>
<feature type="compositionally biased region" description="Low complexity" evidence="1">
    <location>
        <begin position="9"/>
        <end position="23"/>
    </location>
</feature>
<dbReference type="EMBL" id="DUZY01000002">
    <property type="protein sequence ID" value="DAD28198.1"/>
    <property type="molecule type" value="Genomic_DNA"/>
</dbReference>
<evidence type="ECO:0000256" key="1">
    <source>
        <dbReference type="SAM" id="MobiDB-lite"/>
    </source>
</evidence>
<dbReference type="AlphaFoldDB" id="A0A822YF90"/>
<evidence type="ECO:0000313" key="3">
    <source>
        <dbReference type="Proteomes" id="UP000607653"/>
    </source>
</evidence>
<proteinExistence type="predicted"/>
<dbReference type="Proteomes" id="UP000607653">
    <property type="component" value="Unassembled WGS sequence"/>
</dbReference>
<feature type="region of interest" description="Disordered" evidence="1">
    <location>
        <begin position="1"/>
        <end position="23"/>
    </location>
</feature>
<name>A0A822YF90_NELNU</name>
<gene>
    <name evidence="2" type="ORF">HUJ06_029666</name>
</gene>
<reference evidence="2 3" key="1">
    <citation type="journal article" date="2020" name="Mol. Biol. Evol.">
        <title>Distinct Expression and Methylation Patterns for Genes with Different Fates following a Single Whole-Genome Duplication in Flowering Plants.</title>
        <authorList>
            <person name="Shi T."/>
            <person name="Rahmani R.S."/>
            <person name="Gugger P.F."/>
            <person name="Wang M."/>
            <person name="Li H."/>
            <person name="Zhang Y."/>
            <person name="Li Z."/>
            <person name="Wang Q."/>
            <person name="Van de Peer Y."/>
            <person name="Marchal K."/>
            <person name="Chen J."/>
        </authorList>
    </citation>
    <scope>NUCLEOTIDE SEQUENCE [LARGE SCALE GENOMIC DNA]</scope>
    <source>
        <tissue evidence="2">Leaf</tissue>
    </source>
</reference>